<dbReference type="InterPro" id="IPR000683">
    <property type="entry name" value="Gfo/Idh/MocA-like_OxRdtase_N"/>
</dbReference>
<dbReference type="SUPFAM" id="SSF51735">
    <property type="entry name" value="NAD(P)-binding Rossmann-fold domains"/>
    <property type="match status" value="1"/>
</dbReference>
<dbReference type="Pfam" id="PF01408">
    <property type="entry name" value="GFO_IDH_MocA"/>
    <property type="match status" value="1"/>
</dbReference>
<dbReference type="OrthoDB" id="9776544at2"/>
<accession>A0A0D7ENW3</accession>
<dbReference type="Gene3D" id="3.30.360.10">
    <property type="entry name" value="Dihydrodipicolinate Reductase, domain 2"/>
    <property type="match status" value="1"/>
</dbReference>
<evidence type="ECO:0000313" key="4">
    <source>
        <dbReference type="EMBL" id="KIZ42336.1"/>
    </source>
</evidence>
<dbReference type="GO" id="GO:0000166">
    <property type="term" value="F:nucleotide binding"/>
    <property type="evidence" value="ECO:0007669"/>
    <property type="project" value="InterPro"/>
</dbReference>
<dbReference type="InterPro" id="IPR050463">
    <property type="entry name" value="Gfo/Idh/MocA_oxidrdct_glycsds"/>
</dbReference>
<dbReference type="GO" id="GO:0016491">
    <property type="term" value="F:oxidoreductase activity"/>
    <property type="evidence" value="ECO:0007669"/>
    <property type="project" value="UniProtKB-KW"/>
</dbReference>
<keyword evidence="1" id="KW-0560">Oxidoreductase</keyword>
<dbReference type="InterPro" id="IPR036291">
    <property type="entry name" value="NAD(P)-bd_dom_sf"/>
</dbReference>
<organism evidence="4 5">
    <name type="scientific">Rhodopseudomonas palustris</name>
    <dbReference type="NCBI Taxonomy" id="1076"/>
    <lineage>
        <taxon>Bacteria</taxon>
        <taxon>Pseudomonadati</taxon>
        <taxon>Pseudomonadota</taxon>
        <taxon>Alphaproteobacteria</taxon>
        <taxon>Hyphomicrobiales</taxon>
        <taxon>Nitrobacteraceae</taxon>
        <taxon>Rhodopseudomonas</taxon>
    </lineage>
</organism>
<evidence type="ECO:0000259" key="3">
    <source>
        <dbReference type="Pfam" id="PF22725"/>
    </source>
</evidence>
<dbReference type="InterPro" id="IPR055170">
    <property type="entry name" value="GFO_IDH_MocA-like_dom"/>
</dbReference>
<dbReference type="AlphaFoldDB" id="A0A0D7ENW3"/>
<dbReference type="PANTHER" id="PTHR43818">
    <property type="entry name" value="BCDNA.GH03377"/>
    <property type="match status" value="1"/>
</dbReference>
<evidence type="ECO:0008006" key="6">
    <source>
        <dbReference type="Google" id="ProtNLM"/>
    </source>
</evidence>
<dbReference type="PATRIC" id="fig|1076.23.peg.2699"/>
<dbReference type="SUPFAM" id="SSF55347">
    <property type="entry name" value="Glyceraldehyde-3-phosphate dehydrogenase-like, C-terminal domain"/>
    <property type="match status" value="1"/>
</dbReference>
<comment type="caution">
    <text evidence="4">The sequence shown here is derived from an EMBL/GenBank/DDBJ whole genome shotgun (WGS) entry which is preliminary data.</text>
</comment>
<dbReference type="EMBL" id="JXXE01000261">
    <property type="protein sequence ID" value="KIZ42336.1"/>
    <property type="molecule type" value="Genomic_DNA"/>
</dbReference>
<dbReference type="Proteomes" id="UP000032515">
    <property type="component" value="Unassembled WGS sequence"/>
</dbReference>
<dbReference type="Pfam" id="PF22725">
    <property type="entry name" value="GFO_IDH_MocA_C3"/>
    <property type="match status" value="1"/>
</dbReference>
<evidence type="ECO:0000259" key="2">
    <source>
        <dbReference type="Pfam" id="PF01408"/>
    </source>
</evidence>
<dbReference type="Gene3D" id="3.40.50.720">
    <property type="entry name" value="NAD(P)-binding Rossmann-like Domain"/>
    <property type="match status" value="1"/>
</dbReference>
<gene>
    <name evidence="4" type="ORF">OO17_13050</name>
</gene>
<reference evidence="4 5" key="1">
    <citation type="submission" date="2014-11" db="EMBL/GenBank/DDBJ databases">
        <title>Genomics and ecophysiology of heterotrophic nitrogen fixing bacteria isolated from estuarine surface water.</title>
        <authorList>
            <person name="Bentzon-Tilia M."/>
            <person name="Severin I."/>
            <person name="Hansen L.H."/>
            <person name="Riemann L."/>
        </authorList>
    </citation>
    <scope>NUCLEOTIDE SEQUENCE [LARGE SCALE GENOMIC DNA]</scope>
    <source>
        <strain evidence="4 5">BAL398</strain>
    </source>
</reference>
<evidence type="ECO:0000256" key="1">
    <source>
        <dbReference type="ARBA" id="ARBA00023002"/>
    </source>
</evidence>
<evidence type="ECO:0000313" key="5">
    <source>
        <dbReference type="Proteomes" id="UP000032515"/>
    </source>
</evidence>
<name>A0A0D7ENW3_RHOPL</name>
<feature type="domain" description="GFO/IDH/MocA-like oxidoreductase" evidence="3">
    <location>
        <begin position="133"/>
        <end position="268"/>
    </location>
</feature>
<feature type="domain" description="Gfo/Idh/MocA-like oxidoreductase N-terminal" evidence="2">
    <location>
        <begin position="6"/>
        <end position="121"/>
    </location>
</feature>
<dbReference type="RefSeq" id="WP_052628926.1">
    <property type="nucleotide sequence ID" value="NZ_JXXE01000261.1"/>
</dbReference>
<dbReference type="PANTHER" id="PTHR43818:SF11">
    <property type="entry name" value="BCDNA.GH03377"/>
    <property type="match status" value="1"/>
</dbReference>
<sequence>MNEPLGIAIIGCGYVADSYRYGLPFHGERLRLVGVFDRDPQRLAAFVACWGDTPYASLQQALDDPAVRIVVNLTCPESHANVTRAAIAAGKNVYSEKPLALTMAQATELRDAARAAGVRLSSAPCNVLGESAQTALSAVRAGRIGKIRLAYAELDDGMIHRANYHGWLSKSGRAWPARGEFETGCTFEHAGYALTILGAMFGPVRRVSAFASVQIPDKHTTPPLDSATPDFSVGLLEYDNGVVARLTNSIVAPYDHRMRIVGDDGHLEISELWDYASPVVLRRAAQGRVARLIERKLPWLAGRRLGLVRPPLFPGGRGRPTMDFLRGVEELAEVVTSGRDSRLDEDFAVHITEVTEMLQYPGRFASPAIVQSTFSPIAKMDWAP</sequence>
<protein>
    <recommendedName>
        <fullName evidence="6">Gfo/Idh/MocA family oxidoreductase</fullName>
    </recommendedName>
</protein>
<proteinExistence type="predicted"/>